<keyword evidence="3" id="KW-1185">Reference proteome</keyword>
<feature type="non-terminal residue" evidence="2">
    <location>
        <position position="107"/>
    </location>
</feature>
<comment type="caution">
    <text evidence="2">The sequence shown here is derived from an EMBL/GenBank/DDBJ whole genome shotgun (WGS) entry which is preliminary data.</text>
</comment>
<evidence type="ECO:0000313" key="3">
    <source>
        <dbReference type="Proteomes" id="UP000192257"/>
    </source>
</evidence>
<organism evidence="2 3">
    <name type="scientific">Trypanosoma theileri</name>
    <dbReference type="NCBI Taxonomy" id="67003"/>
    <lineage>
        <taxon>Eukaryota</taxon>
        <taxon>Discoba</taxon>
        <taxon>Euglenozoa</taxon>
        <taxon>Kinetoplastea</taxon>
        <taxon>Metakinetoplastina</taxon>
        <taxon>Trypanosomatida</taxon>
        <taxon>Trypanosomatidae</taxon>
        <taxon>Trypanosoma</taxon>
    </lineage>
</organism>
<accession>A0A1X0NK87</accession>
<dbReference type="AlphaFoldDB" id="A0A1X0NK87"/>
<evidence type="ECO:0000256" key="1">
    <source>
        <dbReference type="SAM" id="MobiDB-lite"/>
    </source>
</evidence>
<dbReference type="RefSeq" id="XP_028879133.1">
    <property type="nucleotide sequence ID" value="XM_029029556.1"/>
</dbReference>
<dbReference type="GeneID" id="39989336"/>
<protein>
    <submittedName>
        <fullName evidence="2">Uncharacterized protein</fullName>
    </submittedName>
</protein>
<dbReference type="VEuPathDB" id="TriTrypDB:TM35_000381420"/>
<feature type="compositionally biased region" description="Low complexity" evidence="1">
    <location>
        <begin position="64"/>
        <end position="87"/>
    </location>
</feature>
<proteinExistence type="predicted"/>
<sequence>MSQLSQPQAGTVPITLNQIYHRLTAPDVMMQERAYALVALNTVIFHPTVKLFFFEHTPIHKALGNSTNNNNNYNNNNAGGSSSGITNHDNNNGESADSNKDNNNNNN</sequence>
<dbReference type="STRING" id="67003.A0A1X0NK87"/>
<dbReference type="Proteomes" id="UP000192257">
    <property type="component" value="Unassembled WGS sequence"/>
</dbReference>
<feature type="region of interest" description="Disordered" evidence="1">
    <location>
        <begin position="61"/>
        <end position="107"/>
    </location>
</feature>
<name>A0A1X0NK87_9TRYP</name>
<dbReference type="EMBL" id="NBCO01000038">
    <property type="protein sequence ID" value="ORC85067.1"/>
    <property type="molecule type" value="Genomic_DNA"/>
</dbReference>
<reference evidence="2 3" key="1">
    <citation type="submission" date="2017-03" db="EMBL/GenBank/DDBJ databases">
        <title>An alternative strategy for trypanosome survival in the mammalian bloodstream revealed through genome and transcriptome analysis of the ubiquitous bovine parasite Trypanosoma (Megatrypanum) theileri.</title>
        <authorList>
            <person name="Kelly S."/>
            <person name="Ivens A."/>
            <person name="Mott A."/>
            <person name="O'Neill E."/>
            <person name="Emms D."/>
            <person name="Macleod O."/>
            <person name="Voorheis P."/>
            <person name="Matthews J."/>
            <person name="Matthews K."/>
            <person name="Carrington M."/>
        </authorList>
    </citation>
    <scope>NUCLEOTIDE SEQUENCE [LARGE SCALE GENOMIC DNA]</scope>
    <source>
        <strain evidence="2">Edinburgh</strain>
    </source>
</reference>
<evidence type="ECO:0000313" key="2">
    <source>
        <dbReference type="EMBL" id="ORC85067.1"/>
    </source>
</evidence>
<gene>
    <name evidence="2" type="ORF">TM35_000381420</name>
</gene>